<keyword evidence="3 4" id="KW-0732">Signal</keyword>
<evidence type="ECO:0000259" key="5">
    <source>
        <dbReference type="Pfam" id="PF09084"/>
    </source>
</evidence>
<feature type="domain" description="SsuA/THI5-like" evidence="5">
    <location>
        <begin position="48"/>
        <end position="175"/>
    </location>
</feature>
<dbReference type="Proteomes" id="UP000463939">
    <property type="component" value="Chromosome"/>
</dbReference>
<name>A0A809RNK8_9PROT</name>
<evidence type="ECO:0000256" key="1">
    <source>
        <dbReference type="ARBA" id="ARBA00004418"/>
    </source>
</evidence>
<dbReference type="Gene3D" id="3.40.190.10">
    <property type="entry name" value="Periplasmic binding protein-like II"/>
    <property type="match status" value="2"/>
</dbReference>
<dbReference type="Pfam" id="PF09084">
    <property type="entry name" value="NMT1"/>
    <property type="match status" value="1"/>
</dbReference>
<accession>A0A809RNK8</accession>
<evidence type="ECO:0000256" key="4">
    <source>
        <dbReference type="SAM" id="SignalP"/>
    </source>
</evidence>
<organism evidence="6 7">
    <name type="scientific">Sulfuriferula nivalis</name>
    <dbReference type="NCBI Taxonomy" id="2675298"/>
    <lineage>
        <taxon>Bacteria</taxon>
        <taxon>Pseudomonadati</taxon>
        <taxon>Pseudomonadota</taxon>
        <taxon>Betaproteobacteria</taxon>
        <taxon>Nitrosomonadales</taxon>
        <taxon>Sulfuricellaceae</taxon>
        <taxon>Sulfuriferula</taxon>
    </lineage>
</organism>
<protein>
    <recommendedName>
        <fullName evidence="5">SsuA/THI5-like domain-containing protein</fullName>
    </recommendedName>
</protein>
<evidence type="ECO:0000256" key="3">
    <source>
        <dbReference type="ARBA" id="ARBA00022729"/>
    </source>
</evidence>
<dbReference type="AlphaFoldDB" id="A0A809RNK8"/>
<proteinExistence type="inferred from homology"/>
<evidence type="ECO:0000256" key="2">
    <source>
        <dbReference type="ARBA" id="ARBA00010742"/>
    </source>
</evidence>
<gene>
    <name evidence="6" type="ORF">SFSGTM_11090</name>
</gene>
<dbReference type="PANTHER" id="PTHR30024">
    <property type="entry name" value="ALIPHATIC SULFONATES-BINDING PROTEIN-RELATED"/>
    <property type="match status" value="1"/>
</dbReference>
<evidence type="ECO:0000313" key="6">
    <source>
        <dbReference type="EMBL" id="BBP00401.1"/>
    </source>
</evidence>
<comment type="similarity">
    <text evidence="2">Belongs to the bacterial solute-binding protein SsuA/TauA family.</text>
</comment>
<reference evidence="7" key="1">
    <citation type="submission" date="2019-11" db="EMBL/GenBank/DDBJ databases">
        <title>Isolation and characterization of a novel species in the genus Sulfuriferula.</title>
        <authorList>
            <person name="Mochizuki J."/>
            <person name="Kojima H."/>
            <person name="Fukui M."/>
        </authorList>
    </citation>
    <scope>NUCLEOTIDE SEQUENCE [LARGE SCALE GENOMIC DNA]</scope>
    <source>
        <strain evidence="7">SGTM</strain>
    </source>
</reference>
<dbReference type="PANTHER" id="PTHR30024:SF47">
    <property type="entry name" value="TAURINE-BINDING PERIPLASMIC PROTEIN"/>
    <property type="match status" value="1"/>
</dbReference>
<dbReference type="KEGG" id="sniv:SFSGTM_11090"/>
<dbReference type="InterPro" id="IPR015168">
    <property type="entry name" value="SsuA/THI5"/>
</dbReference>
<sequence length="352" mass="38030">MFMFKIIVILSCAFSFALPAVAQDKLRIAATPNPNIFPLLVAMADDPTLPVEIVPVADSKEIDTVFQQGKADGLLAMTYTIAKKVTSDKIPDLRLVYVGLWKGFSEVTYKKDEIKNFSDLRGKGLIVSGPTGGGKNGGPDFIFQAALKRSGMTTADVHVCYLPVMEAVKLLKEQAPLNSNSHCDPSFSMPASGISLVEPAATGLIMDSIMSSFSVSGMERGISYQPLFTGYTAWPNDQLPHGGLAILGSVLDNPEQAKLVSKVLAAYKKAAEKINTARRFRAMGVAKVISAGIEQNFHAYKLELPAMVVMAAMVRGNMEFRSDAPVTIQDDLNRFLTEVVGTAPPKSFYALQ</sequence>
<dbReference type="EMBL" id="AP021881">
    <property type="protein sequence ID" value="BBP00401.1"/>
    <property type="molecule type" value="Genomic_DNA"/>
</dbReference>
<feature type="chain" id="PRO_5032513800" description="SsuA/THI5-like domain-containing protein" evidence="4">
    <location>
        <begin position="23"/>
        <end position="352"/>
    </location>
</feature>
<dbReference type="GO" id="GO:0042597">
    <property type="term" value="C:periplasmic space"/>
    <property type="evidence" value="ECO:0007669"/>
    <property type="project" value="UniProtKB-SubCell"/>
</dbReference>
<evidence type="ECO:0000313" key="7">
    <source>
        <dbReference type="Proteomes" id="UP000463939"/>
    </source>
</evidence>
<comment type="subcellular location">
    <subcellularLocation>
        <location evidence="1">Periplasm</location>
    </subcellularLocation>
</comment>
<dbReference type="SUPFAM" id="SSF53850">
    <property type="entry name" value="Periplasmic binding protein-like II"/>
    <property type="match status" value="1"/>
</dbReference>
<feature type="signal peptide" evidence="4">
    <location>
        <begin position="1"/>
        <end position="22"/>
    </location>
</feature>
<keyword evidence="7" id="KW-1185">Reference proteome</keyword>